<dbReference type="OrthoDB" id="5852896at2759"/>
<evidence type="ECO:0000256" key="1">
    <source>
        <dbReference type="ARBA" id="ARBA00009078"/>
    </source>
</evidence>
<name>A0A2G8LI07_STIJA</name>
<proteinExistence type="inferred from homology"/>
<feature type="region of interest" description="Disordered" evidence="3">
    <location>
        <begin position="94"/>
        <end position="130"/>
    </location>
</feature>
<dbReference type="AlphaFoldDB" id="A0A2G8LI07"/>
<evidence type="ECO:0000313" key="4">
    <source>
        <dbReference type="EMBL" id="PIK59887.1"/>
    </source>
</evidence>
<feature type="compositionally biased region" description="Acidic residues" evidence="3">
    <location>
        <begin position="1"/>
        <end position="12"/>
    </location>
</feature>
<comment type="similarity">
    <text evidence="1">Belongs to the LTV1 family.</text>
</comment>
<dbReference type="Proteomes" id="UP000230750">
    <property type="component" value="Unassembled WGS sequence"/>
</dbReference>
<keyword evidence="5" id="KW-1185">Reference proteome</keyword>
<dbReference type="GO" id="GO:0030688">
    <property type="term" value="C:preribosome, small subunit precursor"/>
    <property type="evidence" value="ECO:0007669"/>
    <property type="project" value="TreeGrafter"/>
</dbReference>
<feature type="compositionally biased region" description="Basic and acidic residues" evidence="3">
    <location>
        <begin position="94"/>
        <end position="108"/>
    </location>
</feature>
<dbReference type="GO" id="GO:0042274">
    <property type="term" value="P:ribosomal small subunit biogenesis"/>
    <property type="evidence" value="ECO:0007669"/>
    <property type="project" value="InterPro"/>
</dbReference>
<sequence length="268" mass="31125">MDSDADLSEDEFSSGGEGGVRTLREERKLRPGLQIIHSALPSSEERKIFEEYDDMEMGALDHDDIEGFVPDDSEILKQVMSEFEDSRKKLVLEKAEEDEVYRKDRQSEDGDDSSDDLEKDQIEVEESRKEKWDCESILSTYSNLYNHPKIIDDGPRKKKPDKVQDGTIRLSSKTGMPLGVLPAPGPTKKQLERQELEEYRLPLVLPHRKKGQKESVEERKDRKQAIKIERKMRRIEKKANKEAFKEEEKTQKKIMMNRITQMQGVKVT</sequence>
<feature type="compositionally biased region" description="Basic and acidic residues" evidence="3">
    <location>
        <begin position="119"/>
        <end position="130"/>
    </location>
</feature>
<dbReference type="PANTHER" id="PTHR21531:SF0">
    <property type="entry name" value="PROTEIN LTV1 HOMOLOG"/>
    <property type="match status" value="1"/>
</dbReference>
<organism evidence="4 5">
    <name type="scientific">Stichopus japonicus</name>
    <name type="common">Sea cucumber</name>
    <dbReference type="NCBI Taxonomy" id="307972"/>
    <lineage>
        <taxon>Eukaryota</taxon>
        <taxon>Metazoa</taxon>
        <taxon>Echinodermata</taxon>
        <taxon>Eleutherozoa</taxon>
        <taxon>Echinozoa</taxon>
        <taxon>Holothuroidea</taxon>
        <taxon>Aspidochirotacea</taxon>
        <taxon>Aspidochirotida</taxon>
        <taxon>Stichopodidae</taxon>
        <taxon>Apostichopus</taxon>
    </lineage>
</organism>
<feature type="region of interest" description="Disordered" evidence="3">
    <location>
        <begin position="1"/>
        <end position="27"/>
    </location>
</feature>
<feature type="compositionally biased region" description="Acidic residues" evidence="3">
    <location>
        <begin position="109"/>
        <end position="118"/>
    </location>
</feature>
<accession>A0A2G8LI07</accession>
<evidence type="ECO:0000313" key="5">
    <source>
        <dbReference type="Proteomes" id="UP000230750"/>
    </source>
</evidence>
<evidence type="ECO:0000256" key="3">
    <source>
        <dbReference type="SAM" id="MobiDB-lite"/>
    </source>
</evidence>
<dbReference type="GO" id="GO:0005829">
    <property type="term" value="C:cytosol"/>
    <property type="evidence" value="ECO:0007669"/>
    <property type="project" value="TreeGrafter"/>
</dbReference>
<dbReference type="GO" id="GO:0005634">
    <property type="term" value="C:nucleus"/>
    <property type="evidence" value="ECO:0007669"/>
    <property type="project" value="TreeGrafter"/>
</dbReference>
<protein>
    <recommendedName>
        <fullName evidence="2">Protein LTV1 homolog</fullName>
    </recommendedName>
</protein>
<dbReference type="STRING" id="307972.A0A2G8LI07"/>
<gene>
    <name evidence="4" type="ORF">BSL78_03183</name>
</gene>
<dbReference type="EMBL" id="MRZV01000071">
    <property type="protein sequence ID" value="PIK59887.1"/>
    <property type="molecule type" value="Genomic_DNA"/>
</dbReference>
<reference evidence="4 5" key="1">
    <citation type="journal article" date="2017" name="PLoS Biol.">
        <title>The sea cucumber genome provides insights into morphological evolution and visceral regeneration.</title>
        <authorList>
            <person name="Zhang X."/>
            <person name="Sun L."/>
            <person name="Yuan J."/>
            <person name="Sun Y."/>
            <person name="Gao Y."/>
            <person name="Zhang L."/>
            <person name="Li S."/>
            <person name="Dai H."/>
            <person name="Hamel J.F."/>
            <person name="Liu C."/>
            <person name="Yu Y."/>
            <person name="Liu S."/>
            <person name="Lin W."/>
            <person name="Guo K."/>
            <person name="Jin S."/>
            <person name="Xu P."/>
            <person name="Storey K.B."/>
            <person name="Huan P."/>
            <person name="Zhang T."/>
            <person name="Zhou Y."/>
            <person name="Zhang J."/>
            <person name="Lin C."/>
            <person name="Li X."/>
            <person name="Xing L."/>
            <person name="Huo D."/>
            <person name="Sun M."/>
            <person name="Wang L."/>
            <person name="Mercier A."/>
            <person name="Li F."/>
            <person name="Yang H."/>
            <person name="Xiang J."/>
        </authorList>
    </citation>
    <scope>NUCLEOTIDE SEQUENCE [LARGE SCALE GENOMIC DNA]</scope>
    <source>
        <strain evidence="4">Shaxun</strain>
        <tissue evidence="4">Muscle</tissue>
    </source>
</reference>
<dbReference type="PANTHER" id="PTHR21531">
    <property type="entry name" value="LOW-TEMPERATURE VIABILITY PROTEIN LTV1-RELATED"/>
    <property type="match status" value="1"/>
</dbReference>
<dbReference type="GO" id="GO:0000056">
    <property type="term" value="P:ribosomal small subunit export from nucleus"/>
    <property type="evidence" value="ECO:0007669"/>
    <property type="project" value="TreeGrafter"/>
</dbReference>
<comment type="caution">
    <text evidence="4">The sequence shown here is derived from an EMBL/GenBank/DDBJ whole genome shotgun (WGS) entry which is preliminary data.</text>
</comment>
<evidence type="ECO:0000256" key="2">
    <source>
        <dbReference type="ARBA" id="ARBA00021561"/>
    </source>
</evidence>
<dbReference type="InterPro" id="IPR007307">
    <property type="entry name" value="Ltv1"/>
</dbReference>